<evidence type="ECO:0000259" key="2">
    <source>
        <dbReference type="SMART" id="SM00849"/>
    </source>
</evidence>
<organism evidence="4">
    <name type="scientific">Granulicella tundricola (strain ATCC BAA-1859 / DSM 23138 / MP5ACTX9)</name>
    <dbReference type="NCBI Taxonomy" id="1198114"/>
    <lineage>
        <taxon>Bacteria</taxon>
        <taxon>Pseudomonadati</taxon>
        <taxon>Acidobacteriota</taxon>
        <taxon>Terriglobia</taxon>
        <taxon>Terriglobales</taxon>
        <taxon>Acidobacteriaceae</taxon>
        <taxon>Granulicella</taxon>
    </lineage>
</organism>
<dbReference type="SMART" id="SM00849">
    <property type="entry name" value="Lactamase_B"/>
    <property type="match status" value="1"/>
</dbReference>
<dbReference type="EMBL" id="CP002480">
    <property type="protein sequence ID" value="ADW69363.1"/>
    <property type="molecule type" value="Genomic_DNA"/>
</dbReference>
<sequence length="364" mass="40545">MAQTQTPAYNPALNGIPQSPSGRPYPNGNPADSLNPAAAKNTDSCMPLHPTGPVIHNYHCEGSAPGTLGFRWIFGSVIAARNKDPRIQVMQYNEDTYLMRENICVNWEGPFTYLLFGNKGALLIDTGATPQAEWYPLRKTVDDIITRWARARGRSNVPLTVVMTSGEDIAQNQGLAQFAGRPNTTLVPKPLHEMKAFYKLNASWRKGIGKIDLGDRVIDVLATPGTHKDGVSFYDPYCDFLFTGDLLYPGKIQISNDKDFVASLERLKQWKDTHPVKWVLGGHVEMQFLPGKAYPRFYTYKPYERLLPMEPPLIDEALAAAKEIVGKETVLVRVDFQLLNRVSPDQKTLDFPAGVPNITGPRAF</sequence>
<evidence type="ECO:0000313" key="4">
    <source>
        <dbReference type="Proteomes" id="UP000000343"/>
    </source>
</evidence>
<dbReference type="InterPro" id="IPR036866">
    <property type="entry name" value="RibonucZ/Hydroxyglut_hydro"/>
</dbReference>
<dbReference type="SUPFAM" id="SSF56281">
    <property type="entry name" value="Metallo-hydrolase/oxidoreductase"/>
    <property type="match status" value="1"/>
</dbReference>
<dbReference type="InterPro" id="IPR001279">
    <property type="entry name" value="Metallo-B-lactamas"/>
</dbReference>
<evidence type="ECO:0000256" key="1">
    <source>
        <dbReference type="SAM" id="MobiDB-lite"/>
    </source>
</evidence>
<evidence type="ECO:0000313" key="3">
    <source>
        <dbReference type="EMBL" id="ADW69363.1"/>
    </source>
</evidence>
<dbReference type="Pfam" id="PF00753">
    <property type="entry name" value="Lactamase_B"/>
    <property type="match status" value="1"/>
</dbReference>
<proteinExistence type="predicted"/>
<dbReference type="eggNOG" id="COG0491">
    <property type="taxonomic scope" value="Bacteria"/>
</dbReference>
<protein>
    <recommendedName>
        <fullName evidence="2">Metallo-beta-lactamase domain-containing protein</fullName>
    </recommendedName>
</protein>
<dbReference type="PaxDb" id="1198114-AciX9_2326"/>
<keyword evidence="4" id="KW-1185">Reference proteome</keyword>
<dbReference type="RefSeq" id="WP_013580679.1">
    <property type="nucleotide sequence ID" value="NC_015064.1"/>
</dbReference>
<reference evidence="4" key="1">
    <citation type="submission" date="2011-01" db="EMBL/GenBank/DDBJ databases">
        <title>Complete sequence of chromosome of Acidobacterium sp. MP5ACTX9.</title>
        <authorList>
            <consortium name="US DOE Joint Genome Institute"/>
            <person name="Lucas S."/>
            <person name="Copeland A."/>
            <person name="Lapidus A."/>
            <person name="Cheng J.-F."/>
            <person name="Goodwin L."/>
            <person name="Pitluck S."/>
            <person name="Teshima H."/>
            <person name="Detter J.C."/>
            <person name="Han C."/>
            <person name="Tapia R."/>
            <person name="Land M."/>
            <person name="Hauser L."/>
            <person name="Kyrpides N."/>
            <person name="Ivanova N."/>
            <person name="Ovchinnikova G."/>
            <person name="Pagani I."/>
            <person name="Rawat S.R."/>
            <person name="Mannisto M."/>
            <person name="Haggblom M.M."/>
            <person name="Woyke T."/>
        </authorList>
    </citation>
    <scope>NUCLEOTIDE SEQUENCE [LARGE SCALE GENOMIC DNA]</scope>
    <source>
        <strain evidence="4">MP5ACTX9</strain>
    </source>
</reference>
<gene>
    <name evidence="3" type="ordered locus">AciX9_2326</name>
</gene>
<accession>E8X3T5</accession>
<dbReference type="KEGG" id="acm:AciX9_2326"/>
<dbReference type="HOGENOM" id="CLU_064918_0_0_0"/>
<dbReference type="AlphaFoldDB" id="E8X3T5"/>
<dbReference type="OrthoDB" id="9761531at2"/>
<dbReference type="STRING" id="1198114.AciX9_2326"/>
<dbReference type="Proteomes" id="UP000000343">
    <property type="component" value="Chromosome"/>
</dbReference>
<name>E8X3T5_GRATM</name>
<feature type="domain" description="Metallo-beta-lactamase" evidence="2">
    <location>
        <begin position="109"/>
        <end position="283"/>
    </location>
</feature>
<dbReference type="Gene3D" id="3.60.15.10">
    <property type="entry name" value="Ribonuclease Z/Hydroxyacylglutathione hydrolase-like"/>
    <property type="match status" value="1"/>
</dbReference>
<feature type="region of interest" description="Disordered" evidence="1">
    <location>
        <begin position="1"/>
        <end position="39"/>
    </location>
</feature>